<feature type="transmembrane region" description="Helical" evidence="7">
    <location>
        <begin position="58"/>
        <end position="76"/>
    </location>
</feature>
<keyword evidence="4 7" id="KW-0812">Transmembrane</keyword>
<dbReference type="PANTHER" id="PTHR10332">
    <property type="entry name" value="EQUILIBRATIVE NUCLEOSIDE TRANSPORTER"/>
    <property type="match status" value="1"/>
</dbReference>
<evidence type="ECO:0000256" key="2">
    <source>
        <dbReference type="ARBA" id="ARBA00007965"/>
    </source>
</evidence>
<dbReference type="GO" id="GO:0015858">
    <property type="term" value="P:nucleoside transport"/>
    <property type="evidence" value="ECO:0007669"/>
    <property type="project" value="UniProtKB-ARBA"/>
</dbReference>
<organism evidence="8 9">
    <name type="scientific">Forsythia ovata</name>
    <dbReference type="NCBI Taxonomy" id="205694"/>
    <lineage>
        <taxon>Eukaryota</taxon>
        <taxon>Viridiplantae</taxon>
        <taxon>Streptophyta</taxon>
        <taxon>Embryophyta</taxon>
        <taxon>Tracheophyta</taxon>
        <taxon>Spermatophyta</taxon>
        <taxon>Magnoliopsida</taxon>
        <taxon>eudicotyledons</taxon>
        <taxon>Gunneridae</taxon>
        <taxon>Pentapetalae</taxon>
        <taxon>asterids</taxon>
        <taxon>lamiids</taxon>
        <taxon>Lamiales</taxon>
        <taxon>Oleaceae</taxon>
        <taxon>Forsythieae</taxon>
        <taxon>Forsythia</taxon>
    </lineage>
</organism>
<evidence type="ECO:0000256" key="7">
    <source>
        <dbReference type="SAM" id="Phobius"/>
    </source>
</evidence>
<proteinExistence type="inferred from homology"/>
<dbReference type="EMBL" id="JBFOLJ010000015">
    <property type="protein sequence ID" value="KAL2473350.1"/>
    <property type="molecule type" value="Genomic_DNA"/>
</dbReference>
<feature type="transmembrane region" description="Helical" evidence="7">
    <location>
        <begin position="359"/>
        <end position="383"/>
    </location>
</feature>
<comment type="similarity">
    <text evidence="2">Belongs to the SLC29A/ENT transporter (TC 2.A.57) family.</text>
</comment>
<feature type="transmembrane region" description="Helical" evidence="7">
    <location>
        <begin position="302"/>
        <end position="322"/>
    </location>
</feature>
<feature type="transmembrane region" description="Helical" evidence="7">
    <location>
        <begin position="88"/>
        <end position="108"/>
    </location>
</feature>
<keyword evidence="6 7" id="KW-0472">Membrane</keyword>
<dbReference type="PANTHER" id="PTHR10332:SF30">
    <property type="entry name" value="EQUILIBRATIVE NUCLEOTIDE TRANSPORTER 2"/>
    <property type="match status" value="1"/>
</dbReference>
<dbReference type="AlphaFoldDB" id="A0ABD1QAZ3"/>
<feature type="transmembrane region" description="Helical" evidence="7">
    <location>
        <begin position="114"/>
        <end position="134"/>
    </location>
</feature>
<evidence type="ECO:0000313" key="8">
    <source>
        <dbReference type="EMBL" id="KAL2473350.1"/>
    </source>
</evidence>
<keyword evidence="9" id="KW-1185">Reference proteome</keyword>
<gene>
    <name evidence="8" type="ORF">Fot_49086</name>
</gene>
<keyword evidence="5 7" id="KW-1133">Transmembrane helix</keyword>
<feature type="transmembrane region" description="Helical" evidence="7">
    <location>
        <begin position="187"/>
        <end position="208"/>
    </location>
</feature>
<dbReference type="GO" id="GO:0022857">
    <property type="term" value="F:transmembrane transporter activity"/>
    <property type="evidence" value="ECO:0007669"/>
    <property type="project" value="UniProtKB-ARBA"/>
</dbReference>
<keyword evidence="3" id="KW-0813">Transport</keyword>
<feature type="transmembrane region" description="Helical" evidence="7">
    <location>
        <begin position="154"/>
        <end position="175"/>
    </location>
</feature>
<comment type="caution">
    <text evidence="8">The sequence shown here is derived from an EMBL/GenBank/DDBJ whole genome shotgun (WGS) entry which is preliminary data.</text>
</comment>
<dbReference type="Proteomes" id="UP001604277">
    <property type="component" value="Unassembled WGS sequence"/>
</dbReference>
<feature type="transmembrane region" description="Helical" evidence="7">
    <location>
        <begin position="395"/>
        <end position="418"/>
    </location>
</feature>
<feature type="transmembrane region" description="Helical" evidence="7">
    <location>
        <begin position="21"/>
        <end position="38"/>
    </location>
</feature>
<evidence type="ECO:0000256" key="3">
    <source>
        <dbReference type="ARBA" id="ARBA00022448"/>
    </source>
</evidence>
<protein>
    <submittedName>
        <fullName evidence="8">Equilibrative nucleotide transporter 3</fullName>
    </submittedName>
</protein>
<dbReference type="GO" id="GO:0016020">
    <property type="term" value="C:membrane"/>
    <property type="evidence" value="ECO:0007669"/>
    <property type="project" value="UniProtKB-SubCell"/>
</dbReference>
<name>A0ABD1QAZ3_9LAMI</name>
<dbReference type="PIRSF" id="PIRSF016379">
    <property type="entry name" value="ENT"/>
    <property type="match status" value="1"/>
</dbReference>
<sequence>MTNVGPSGIPSPSRLEGKNEAMVVSWFLGLGSLVPWNSLLTIGDYYYDLFPRYHPARVLTLVYQPFAFGTTAILAYNEAKIDTRKRNLVGYILFFLSTLGLLVLDIATSGKGEIGNYIGICVFVACFGVADGLVQGGMVGDLSFMCPELIQSYFAGLAASGALTAALRLITKAAFDKFDNGLRMGVMLFLTISSFFEFLCILLYALIFPKLPIVKYFRSRAASEGSETVYSDLVAAGIHTKESESVLLLQDDEGKHERLSNKQLLFQNIDYALDLYLIYVLTFSIIPGFLYENTGSNQLGSWYAVVLVAIYNIWDLISRYIPLIESIKLESRRGLLIASLSRFLLIPAFYFTAKYGYEGWMIFLVSIVGMTSGYLTVCILTAAPKSYKAPEQNALGNLLVLFLLGGIFSGSALGWLWIIGNGKF</sequence>
<feature type="transmembrane region" description="Helical" evidence="7">
    <location>
        <begin position="334"/>
        <end position="353"/>
    </location>
</feature>
<comment type="subcellular location">
    <subcellularLocation>
        <location evidence="1">Membrane</location>
        <topology evidence="1">Multi-pass membrane protein</topology>
    </subcellularLocation>
</comment>
<evidence type="ECO:0000256" key="4">
    <source>
        <dbReference type="ARBA" id="ARBA00022692"/>
    </source>
</evidence>
<feature type="transmembrane region" description="Helical" evidence="7">
    <location>
        <begin position="271"/>
        <end position="290"/>
    </location>
</feature>
<evidence type="ECO:0000313" key="9">
    <source>
        <dbReference type="Proteomes" id="UP001604277"/>
    </source>
</evidence>
<evidence type="ECO:0000256" key="6">
    <source>
        <dbReference type="ARBA" id="ARBA00023136"/>
    </source>
</evidence>
<dbReference type="InterPro" id="IPR002259">
    <property type="entry name" value="Eqnu_transpt"/>
</dbReference>
<evidence type="ECO:0000256" key="1">
    <source>
        <dbReference type="ARBA" id="ARBA00004141"/>
    </source>
</evidence>
<dbReference type="Pfam" id="PF01733">
    <property type="entry name" value="Nucleoside_tran"/>
    <property type="match status" value="1"/>
</dbReference>
<accession>A0ABD1QAZ3</accession>
<reference evidence="9" key="1">
    <citation type="submission" date="2024-07" db="EMBL/GenBank/DDBJ databases">
        <title>Two chromosome-level genome assemblies of Korean endemic species Abeliophyllum distichum and Forsythia ovata (Oleaceae).</title>
        <authorList>
            <person name="Jang H."/>
        </authorList>
    </citation>
    <scope>NUCLEOTIDE SEQUENCE [LARGE SCALE GENOMIC DNA]</scope>
</reference>
<evidence type="ECO:0000256" key="5">
    <source>
        <dbReference type="ARBA" id="ARBA00022989"/>
    </source>
</evidence>